<keyword evidence="1" id="KW-0732">Signal</keyword>
<feature type="chain" id="PRO_5038866156" description="Lipoprotein" evidence="1">
    <location>
        <begin position="20"/>
        <end position="294"/>
    </location>
</feature>
<dbReference type="PROSITE" id="PS51257">
    <property type="entry name" value="PROKAR_LIPOPROTEIN"/>
    <property type="match status" value="1"/>
</dbReference>
<reference evidence="2" key="2">
    <citation type="journal article" date="2021" name="PeerJ">
        <title>Extensive microbial diversity within the chicken gut microbiome revealed by metagenomics and culture.</title>
        <authorList>
            <person name="Gilroy R."/>
            <person name="Ravi A."/>
            <person name="Getino M."/>
            <person name="Pursley I."/>
            <person name="Horton D.L."/>
            <person name="Alikhan N.F."/>
            <person name="Baker D."/>
            <person name="Gharbi K."/>
            <person name="Hall N."/>
            <person name="Watson M."/>
            <person name="Adriaenssens E.M."/>
            <person name="Foster-Nyarko E."/>
            <person name="Jarju S."/>
            <person name="Secka A."/>
            <person name="Antonio M."/>
            <person name="Oren A."/>
            <person name="Chaudhuri R.R."/>
            <person name="La Ragione R."/>
            <person name="Hildebrand F."/>
            <person name="Pallen M.J."/>
        </authorList>
    </citation>
    <scope>NUCLEOTIDE SEQUENCE</scope>
    <source>
        <strain evidence="2">2830</strain>
    </source>
</reference>
<comment type="caution">
    <text evidence="2">The sequence shown here is derived from an EMBL/GenBank/DDBJ whole genome shotgun (WGS) entry which is preliminary data.</text>
</comment>
<evidence type="ECO:0000313" key="3">
    <source>
        <dbReference type="Proteomes" id="UP000824124"/>
    </source>
</evidence>
<proteinExistence type="predicted"/>
<organism evidence="2 3">
    <name type="scientific">Candidatus Avidehalobacter gallistercoris</name>
    <dbReference type="NCBI Taxonomy" id="2840694"/>
    <lineage>
        <taxon>Bacteria</taxon>
        <taxon>Bacillati</taxon>
        <taxon>Bacillota</taxon>
        <taxon>Clostridia</taxon>
        <taxon>Eubacteriales</taxon>
        <taxon>Peptococcaceae</taxon>
        <taxon>Peptococcaceae incertae sedis</taxon>
        <taxon>Candidatus Avidehalobacter</taxon>
    </lineage>
</organism>
<reference evidence="2" key="1">
    <citation type="submission" date="2020-10" db="EMBL/GenBank/DDBJ databases">
        <authorList>
            <person name="Gilroy R."/>
        </authorList>
    </citation>
    <scope>NUCLEOTIDE SEQUENCE</scope>
    <source>
        <strain evidence="2">2830</strain>
    </source>
</reference>
<dbReference type="AlphaFoldDB" id="A0A9D1HJG5"/>
<name>A0A9D1HJG5_9FIRM</name>
<evidence type="ECO:0008006" key="4">
    <source>
        <dbReference type="Google" id="ProtNLM"/>
    </source>
</evidence>
<dbReference type="EMBL" id="DVMH01000017">
    <property type="protein sequence ID" value="HIU10147.1"/>
    <property type="molecule type" value="Genomic_DNA"/>
</dbReference>
<sequence>MKRLLLILLAAVLVLSACGNGEMSENTQGRTDGEQSILAAALADLTSVAEYNFQNDNCESMTVQPDAELIKAFWDTARMELWFHLPEFDEGEQPTDVQSYWFLVLTDDVVGLDENGYMVSEPRWAENTSEEYGWQGMAVIPKEEVDKFVHRHFGDVALKHTGSVHKMYDFDGENYYALPDCGFPQVYYGLSELLLEKGENGRVVYTALLDDYRDIGYGGKGDAAITAAYGEQIDNGSLTMDEAALQMVQDGQTDEFKLSGKLEVRFYIDESGEIFYLAVSRHYDPEYSLAGGVA</sequence>
<accession>A0A9D1HJG5</accession>
<evidence type="ECO:0000256" key="1">
    <source>
        <dbReference type="SAM" id="SignalP"/>
    </source>
</evidence>
<evidence type="ECO:0000313" key="2">
    <source>
        <dbReference type="EMBL" id="HIU10147.1"/>
    </source>
</evidence>
<gene>
    <name evidence="2" type="ORF">IAB00_02730</name>
</gene>
<protein>
    <recommendedName>
        <fullName evidence="4">Lipoprotein</fullName>
    </recommendedName>
</protein>
<dbReference type="Proteomes" id="UP000824124">
    <property type="component" value="Unassembled WGS sequence"/>
</dbReference>
<feature type="signal peptide" evidence="1">
    <location>
        <begin position="1"/>
        <end position="19"/>
    </location>
</feature>